<feature type="signal peptide" evidence="2">
    <location>
        <begin position="1"/>
        <end position="30"/>
    </location>
</feature>
<dbReference type="InterPro" id="IPR011008">
    <property type="entry name" value="Dimeric_a/b-barrel"/>
</dbReference>
<evidence type="ECO:0000313" key="4">
    <source>
        <dbReference type="EMBL" id="RMZ59973.1"/>
    </source>
</evidence>
<feature type="domain" description="Stress-response A/B barrel" evidence="3">
    <location>
        <begin position="180"/>
        <end position="296"/>
    </location>
</feature>
<reference evidence="4 5" key="1">
    <citation type="submission" date="2018-08" db="EMBL/GenBank/DDBJ databases">
        <title>Chryseobacterium nematophagum: a novel matrix digesting pathogen of nematodes.</title>
        <authorList>
            <person name="Page A."/>
            <person name="Roberts M."/>
            <person name="Felix M.-A."/>
            <person name="Weir W."/>
        </authorList>
    </citation>
    <scope>NUCLEOTIDE SEQUENCE [LARGE SCALE GENOMIC DNA]</scope>
    <source>
        <strain evidence="4 5">JUb275</strain>
    </source>
</reference>
<dbReference type="InterPro" id="IPR013097">
    <property type="entry name" value="Dabb"/>
</dbReference>
<comment type="subunit">
    <text evidence="1">Homodimer.</text>
</comment>
<dbReference type="Gene3D" id="3.30.70.100">
    <property type="match status" value="2"/>
</dbReference>
<proteinExistence type="predicted"/>
<dbReference type="SUPFAM" id="SSF54909">
    <property type="entry name" value="Dimeric alpha+beta barrel"/>
    <property type="match status" value="2"/>
</dbReference>
<feature type="domain" description="Stress-response A/B barrel" evidence="3">
    <location>
        <begin position="48"/>
        <end position="163"/>
    </location>
</feature>
<dbReference type="PROSITE" id="PS51257">
    <property type="entry name" value="PROKAR_LIPOPROTEIN"/>
    <property type="match status" value="1"/>
</dbReference>
<dbReference type="InterPro" id="IPR044662">
    <property type="entry name" value="HS1/DABB1-like"/>
</dbReference>
<evidence type="ECO:0000313" key="5">
    <source>
        <dbReference type="Proteomes" id="UP000267524"/>
    </source>
</evidence>
<dbReference type="PANTHER" id="PTHR33178:SF10">
    <property type="entry name" value="STRESS-RESPONSE A_B BARREL DOMAIN-CONTAINING PROTEIN"/>
    <property type="match status" value="1"/>
</dbReference>
<protein>
    <recommendedName>
        <fullName evidence="3">Stress-response A/B barrel domain-containing protein</fullName>
    </recommendedName>
</protein>
<keyword evidence="5" id="KW-1185">Reference proteome</keyword>
<feature type="chain" id="PRO_5018050125" description="Stress-response A/B barrel domain-containing protein" evidence="2">
    <location>
        <begin position="31"/>
        <end position="301"/>
    </location>
</feature>
<organism evidence="4 5">
    <name type="scientific">Chryseobacterium nematophagum</name>
    <dbReference type="NCBI Taxonomy" id="2305228"/>
    <lineage>
        <taxon>Bacteria</taxon>
        <taxon>Pseudomonadati</taxon>
        <taxon>Bacteroidota</taxon>
        <taxon>Flavobacteriia</taxon>
        <taxon>Flavobacteriales</taxon>
        <taxon>Weeksellaceae</taxon>
        <taxon>Chryseobacterium group</taxon>
        <taxon>Chryseobacterium</taxon>
    </lineage>
</organism>
<dbReference type="SMART" id="SM00886">
    <property type="entry name" value="Dabb"/>
    <property type="match status" value="2"/>
</dbReference>
<name>A0A3M7LB50_9FLAO</name>
<dbReference type="PROSITE" id="PS51502">
    <property type="entry name" value="S_R_A_B_BARREL"/>
    <property type="match status" value="2"/>
</dbReference>
<dbReference type="EMBL" id="QWIV01000013">
    <property type="protein sequence ID" value="RMZ59973.1"/>
    <property type="molecule type" value="Genomic_DNA"/>
</dbReference>
<dbReference type="Proteomes" id="UP000267524">
    <property type="component" value="Unassembled WGS sequence"/>
</dbReference>
<accession>A0A3M7LB50</accession>
<sequence>MRKISITKKIIQSFTLGLCLIALVSAISCNNNEDEMQPMPVNQVSERIEHLVLFKFKPSVTVQQRQEVVNRFMALGNSLKDGKPYLKVEYGIQNSKVAAKGNYDVGFRVVFNSIADRDYYVGKIDGQPTPAAFDPMHDAFKNFVGPLLDVDDPATGGVLVFDFKSNEKGSGSVPETGYRLDHWTLFRFKPNVTPAQRQEVIDGFLALKNNCKKNGSPYITFVEYGYQNSKEGADRGYEVGFRISFASEADRDYFEGKPFQTAPGTFDPAHDAYRAFAEKFLDTDPDITKGVMVYDYEVKRQ</sequence>
<evidence type="ECO:0000256" key="1">
    <source>
        <dbReference type="ARBA" id="ARBA00011738"/>
    </source>
</evidence>
<gene>
    <name evidence="4" type="ORF">D1632_10265</name>
</gene>
<comment type="caution">
    <text evidence="4">The sequence shown here is derived from an EMBL/GenBank/DDBJ whole genome shotgun (WGS) entry which is preliminary data.</text>
</comment>
<evidence type="ECO:0000259" key="3">
    <source>
        <dbReference type="PROSITE" id="PS51502"/>
    </source>
</evidence>
<dbReference type="RefSeq" id="WP_122547097.1">
    <property type="nucleotide sequence ID" value="NZ_QWIV01000013.1"/>
</dbReference>
<dbReference type="PANTHER" id="PTHR33178">
    <property type="match status" value="1"/>
</dbReference>
<keyword evidence="2" id="KW-0732">Signal</keyword>
<dbReference type="AlphaFoldDB" id="A0A3M7LB50"/>
<evidence type="ECO:0000256" key="2">
    <source>
        <dbReference type="SAM" id="SignalP"/>
    </source>
</evidence>
<dbReference type="Pfam" id="PF07876">
    <property type="entry name" value="Dabb"/>
    <property type="match status" value="2"/>
</dbReference>